<dbReference type="SUPFAM" id="SSF51197">
    <property type="entry name" value="Clavaminate synthase-like"/>
    <property type="match status" value="1"/>
</dbReference>
<reference evidence="2" key="1">
    <citation type="submission" date="2020-05" db="EMBL/GenBank/DDBJ databases">
        <title>Sulfur intermediates as new biogeochemical hubs in an aquatic model microbial ecosystem.</title>
        <authorList>
            <person name="Vigneron A."/>
        </authorList>
    </citation>
    <scope>NUCLEOTIDE SEQUENCE</scope>
    <source>
        <strain evidence="2">Bin.250</strain>
    </source>
</reference>
<dbReference type="InterPro" id="IPR037151">
    <property type="entry name" value="AlkB-like_sf"/>
</dbReference>
<dbReference type="AlphaFoldDB" id="A0A973A9D1"/>
<proteinExistence type="predicted"/>
<evidence type="ECO:0000313" key="2">
    <source>
        <dbReference type="EMBL" id="NQV65327.1"/>
    </source>
</evidence>
<dbReference type="InterPro" id="IPR005123">
    <property type="entry name" value="Oxoglu/Fe-dep_dioxygenase_dom"/>
</dbReference>
<protein>
    <submittedName>
        <fullName evidence="2">Alpha-ketoglutarate-dependent dioxygenase AlkB</fullName>
    </submittedName>
</protein>
<dbReference type="Proteomes" id="UP000754644">
    <property type="component" value="Unassembled WGS sequence"/>
</dbReference>
<dbReference type="Pfam" id="PF13532">
    <property type="entry name" value="2OG-FeII_Oxy_2"/>
    <property type="match status" value="1"/>
</dbReference>
<keyword evidence="2" id="KW-0223">Dioxygenase</keyword>
<dbReference type="InterPro" id="IPR027450">
    <property type="entry name" value="AlkB-like"/>
</dbReference>
<comment type="caution">
    <text evidence="2">The sequence shown here is derived from an EMBL/GenBank/DDBJ whole genome shotgun (WGS) entry which is preliminary data.</text>
</comment>
<dbReference type="GO" id="GO:0051213">
    <property type="term" value="F:dioxygenase activity"/>
    <property type="evidence" value="ECO:0007669"/>
    <property type="project" value="UniProtKB-KW"/>
</dbReference>
<accession>A0A973A9D1</accession>
<organism evidence="2 3">
    <name type="scientific">SAR86 cluster bacterium</name>
    <dbReference type="NCBI Taxonomy" id="2030880"/>
    <lineage>
        <taxon>Bacteria</taxon>
        <taxon>Pseudomonadati</taxon>
        <taxon>Pseudomonadota</taxon>
        <taxon>Gammaproteobacteria</taxon>
        <taxon>SAR86 cluster</taxon>
    </lineage>
</organism>
<name>A0A973A9D1_9GAMM</name>
<dbReference type="PROSITE" id="PS51471">
    <property type="entry name" value="FE2OG_OXY"/>
    <property type="match status" value="1"/>
</dbReference>
<keyword evidence="2" id="KW-0560">Oxidoreductase</keyword>
<feature type="domain" description="Fe2OG dioxygenase" evidence="1">
    <location>
        <begin position="129"/>
        <end position="244"/>
    </location>
</feature>
<evidence type="ECO:0000259" key="1">
    <source>
        <dbReference type="PROSITE" id="PS51471"/>
    </source>
</evidence>
<gene>
    <name evidence="2" type="ORF">HQ497_08170</name>
</gene>
<dbReference type="EMBL" id="JABMOJ010000303">
    <property type="protein sequence ID" value="NQV65327.1"/>
    <property type="molecule type" value="Genomic_DNA"/>
</dbReference>
<dbReference type="Gene3D" id="2.60.120.590">
    <property type="entry name" value="Alpha-ketoglutarate-dependent dioxygenase AlkB-like"/>
    <property type="match status" value="1"/>
</dbReference>
<evidence type="ECO:0000313" key="3">
    <source>
        <dbReference type="Proteomes" id="UP000754644"/>
    </source>
</evidence>
<sequence length="283" mass="32567">MFEVQDGRQAILQSGFSYLPQFISVAEAGELIDYFGALRPLWEQRFHGASKQRSAKHGRRLTRPVYWLGAWQFACLGYYAEPEHLNDRCLRGEPFPAVMQNILDRLVEVLAASHEHVSDTDTDNEKSALPNTCLINYYGREVGQGQPRDYARLRMHRDGEPGPVIMFSVGQPGLLEFLDPEISPDPELSLWTRHRSVTILSGPNFKDRLYHRITQVRTGREPQLHTELADFELRRISVSFRSVPEQYITDFHELPDTATSQIADYVEELALHSKHYEDQLAKK</sequence>